<dbReference type="PIRSF" id="PIRSF029347">
    <property type="entry name" value="RecF"/>
    <property type="match status" value="1"/>
</dbReference>
<accession>A0A4V0XV64</accession>
<evidence type="ECO:0000259" key="2">
    <source>
        <dbReference type="Pfam" id="PF13304"/>
    </source>
</evidence>
<dbReference type="Pfam" id="PF13175">
    <property type="entry name" value="AAA_15"/>
    <property type="match status" value="1"/>
</dbReference>
<dbReference type="SUPFAM" id="SSF52540">
    <property type="entry name" value="P-loop containing nucleoside triphosphate hydrolases"/>
    <property type="match status" value="1"/>
</dbReference>
<dbReference type="Pfam" id="PF13304">
    <property type="entry name" value="AAA_21"/>
    <property type="match status" value="1"/>
</dbReference>
<gene>
    <name evidence="3" type="ORF">PA905_47390</name>
</gene>
<dbReference type="Gene3D" id="3.40.50.300">
    <property type="entry name" value="P-loop containing nucleotide triphosphate hydrolases"/>
    <property type="match status" value="1"/>
</dbReference>
<proteinExistence type="predicted"/>
<evidence type="ECO:0000259" key="1">
    <source>
        <dbReference type="Pfam" id="PF13175"/>
    </source>
</evidence>
<feature type="domain" description="Endonuclease GajA/Old nuclease/RecF-like AAA" evidence="1">
    <location>
        <begin position="5"/>
        <end position="46"/>
    </location>
</feature>
<protein>
    <submittedName>
        <fullName evidence="3">ATPase</fullName>
    </submittedName>
</protein>
<dbReference type="InterPro" id="IPR014555">
    <property type="entry name" value="RecF-like"/>
</dbReference>
<dbReference type="PANTHER" id="PTHR40396">
    <property type="entry name" value="ATPASE-LIKE PROTEIN"/>
    <property type="match status" value="1"/>
</dbReference>
<evidence type="ECO:0000313" key="4">
    <source>
        <dbReference type="Proteomes" id="UP000299794"/>
    </source>
</evidence>
<dbReference type="InterPro" id="IPR041685">
    <property type="entry name" value="AAA_GajA/Old/RecF-like"/>
</dbReference>
<reference evidence="4" key="1">
    <citation type="submission" date="2019-02" db="EMBL/GenBank/DDBJ databases">
        <title>Draft genome sequence of Planktothrix agardhii NIES-905.</title>
        <authorList>
            <person name="Yamaguchi H."/>
            <person name="Suzuki S."/>
            <person name="Kawachi M."/>
        </authorList>
    </citation>
    <scope>NUCLEOTIDE SEQUENCE [LARGE SCALE GENOMIC DNA]</scope>
    <source>
        <strain evidence="4">CCAP 1459/11A</strain>
    </source>
</reference>
<feature type="domain" description="ATPase AAA-type core" evidence="2">
    <location>
        <begin position="247"/>
        <end position="342"/>
    </location>
</feature>
<comment type="caution">
    <text evidence="3">The sequence shown here is derived from an EMBL/GenBank/DDBJ whole genome shotgun (WGS) entry which is preliminary data.</text>
</comment>
<dbReference type="GO" id="GO:0016887">
    <property type="term" value="F:ATP hydrolysis activity"/>
    <property type="evidence" value="ECO:0007669"/>
    <property type="project" value="InterPro"/>
</dbReference>
<dbReference type="GO" id="GO:0005524">
    <property type="term" value="F:ATP binding"/>
    <property type="evidence" value="ECO:0007669"/>
    <property type="project" value="InterPro"/>
</dbReference>
<dbReference type="CDD" id="cd00267">
    <property type="entry name" value="ABC_ATPase"/>
    <property type="match status" value="1"/>
</dbReference>
<dbReference type="Proteomes" id="UP000299794">
    <property type="component" value="Unassembled WGS sequence"/>
</dbReference>
<dbReference type="RefSeq" id="WP_141296369.1">
    <property type="nucleotide sequence ID" value="NZ_BJCD01000085.1"/>
</dbReference>
<dbReference type="InterPro" id="IPR027417">
    <property type="entry name" value="P-loop_NTPase"/>
</dbReference>
<name>A0A4V0XV64_PLAAG</name>
<dbReference type="PANTHER" id="PTHR40396:SF1">
    <property type="entry name" value="ATPASE AAA-TYPE CORE DOMAIN-CONTAINING PROTEIN"/>
    <property type="match status" value="1"/>
</dbReference>
<dbReference type="EMBL" id="BJCD01000085">
    <property type="protein sequence ID" value="GDZ96249.1"/>
    <property type="molecule type" value="Genomic_DNA"/>
</dbReference>
<dbReference type="InterPro" id="IPR003959">
    <property type="entry name" value="ATPase_AAA_core"/>
</dbReference>
<sequence>MKSLMLKSFRLKNFKAVRDSKILNFTPLTVFIGNNGSGKSSIIEGLATYQMIVRDGLDDAMNYWRGLENIRNLAVPHAPNLIGVERPYQTNPIEFNMGWKDWRNQIAVTIAPSGDELFIQKESLIISSKVKPKVEINRNATGEISVQESENSYLGKCLDGESIISSLVVREKSGSDILNNISRWQFVNLNPYAMGSPRPQKRASSQISLNSDGSNIAEYLLSIYKLDQTVFEGIVETLQYILPYARDLQVSLTSELERNVYLQLTESNFKIPGWLLSTGTLRILALLALLRHPEPAPLIVIEEIENGLDPRTIHLIVEEIRNVVEAGTSQVIITTHSPYLLDLLTLSQIVLVERDDTGQPVFSRPSDQESVQEWTKNFGSGKLYTMGRLSQKGQA</sequence>
<organism evidence="3 4">
    <name type="scientific">Planktothrix agardhii CCAP 1459/11A</name>
    <dbReference type="NCBI Taxonomy" id="282420"/>
    <lineage>
        <taxon>Bacteria</taxon>
        <taxon>Bacillati</taxon>
        <taxon>Cyanobacteriota</taxon>
        <taxon>Cyanophyceae</taxon>
        <taxon>Oscillatoriophycideae</taxon>
        <taxon>Oscillatoriales</taxon>
        <taxon>Microcoleaceae</taxon>
        <taxon>Planktothrix</taxon>
    </lineage>
</organism>
<evidence type="ECO:0000313" key="3">
    <source>
        <dbReference type="EMBL" id="GDZ96249.1"/>
    </source>
</evidence>
<dbReference type="AlphaFoldDB" id="A0A4V0XV64"/>